<evidence type="ECO:0000313" key="3">
    <source>
        <dbReference type="Proteomes" id="UP000000600"/>
    </source>
</evidence>
<feature type="compositionally biased region" description="Basic residues" evidence="1">
    <location>
        <begin position="17"/>
        <end position="32"/>
    </location>
</feature>
<dbReference type="GeneID" id="5021910"/>
<dbReference type="EMBL" id="CT868063">
    <property type="protein sequence ID" value="CAK68726.1"/>
    <property type="molecule type" value="Genomic_DNA"/>
</dbReference>
<feature type="region of interest" description="Disordered" evidence="1">
    <location>
        <begin position="17"/>
        <end position="46"/>
    </location>
</feature>
<name>A0CD59_PARTE</name>
<sequence>MILTRFNPQKELNIKVRSTKISKKIEKKKPQKQHPDSKQSDELPKKKKVFLSMLDIKEVQYKKVKAQNNEDNQKSVAAFVGAPI</sequence>
<gene>
    <name evidence="2" type="ORF">GSPATT00006937001</name>
</gene>
<dbReference type="OrthoDB" id="312876at2759"/>
<organism evidence="2 3">
    <name type="scientific">Paramecium tetraurelia</name>
    <dbReference type="NCBI Taxonomy" id="5888"/>
    <lineage>
        <taxon>Eukaryota</taxon>
        <taxon>Sar</taxon>
        <taxon>Alveolata</taxon>
        <taxon>Ciliophora</taxon>
        <taxon>Intramacronucleata</taxon>
        <taxon>Oligohymenophorea</taxon>
        <taxon>Peniculida</taxon>
        <taxon>Parameciidae</taxon>
        <taxon>Paramecium</taxon>
    </lineage>
</organism>
<proteinExistence type="predicted"/>
<dbReference type="InParanoid" id="A0CD59"/>
<reference evidence="2 3" key="1">
    <citation type="journal article" date="2006" name="Nature">
        <title>Global trends of whole-genome duplications revealed by the ciliate Paramecium tetraurelia.</title>
        <authorList>
            <consortium name="Genoscope"/>
            <person name="Aury J.-M."/>
            <person name="Jaillon O."/>
            <person name="Duret L."/>
            <person name="Noel B."/>
            <person name="Jubin C."/>
            <person name="Porcel B.M."/>
            <person name="Segurens B."/>
            <person name="Daubin V."/>
            <person name="Anthouard V."/>
            <person name="Aiach N."/>
            <person name="Arnaiz O."/>
            <person name="Billaut A."/>
            <person name="Beisson J."/>
            <person name="Blanc I."/>
            <person name="Bouhouche K."/>
            <person name="Camara F."/>
            <person name="Duharcourt S."/>
            <person name="Guigo R."/>
            <person name="Gogendeau D."/>
            <person name="Katinka M."/>
            <person name="Keller A.-M."/>
            <person name="Kissmehl R."/>
            <person name="Klotz C."/>
            <person name="Koll F."/>
            <person name="Le Moue A."/>
            <person name="Lepere C."/>
            <person name="Malinsky S."/>
            <person name="Nowacki M."/>
            <person name="Nowak J.K."/>
            <person name="Plattner H."/>
            <person name="Poulain J."/>
            <person name="Ruiz F."/>
            <person name="Serrano V."/>
            <person name="Zagulski M."/>
            <person name="Dessen P."/>
            <person name="Betermier M."/>
            <person name="Weissenbach J."/>
            <person name="Scarpelli C."/>
            <person name="Schachter V."/>
            <person name="Sperling L."/>
            <person name="Meyer E."/>
            <person name="Cohen J."/>
            <person name="Wincker P."/>
        </authorList>
    </citation>
    <scope>NUCLEOTIDE SEQUENCE [LARGE SCALE GENOMIC DNA]</scope>
    <source>
        <strain evidence="2 3">Stock d4-2</strain>
    </source>
</reference>
<dbReference type="AlphaFoldDB" id="A0CD59"/>
<protein>
    <submittedName>
        <fullName evidence="2">Uncharacterized protein</fullName>
    </submittedName>
</protein>
<dbReference type="HOGENOM" id="CLU_2532337_0_0_1"/>
<dbReference type="KEGG" id="ptm:GSPATT00006937001"/>
<keyword evidence="3" id="KW-1185">Reference proteome</keyword>
<accession>A0CD59</accession>
<feature type="compositionally biased region" description="Basic and acidic residues" evidence="1">
    <location>
        <begin position="33"/>
        <end position="44"/>
    </location>
</feature>
<dbReference type="RefSeq" id="XP_001436123.1">
    <property type="nucleotide sequence ID" value="XM_001436086.2"/>
</dbReference>
<evidence type="ECO:0000313" key="2">
    <source>
        <dbReference type="EMBL" id="CAK68726.1"/>
    </source>
</evidence>
<dbReference type="Proteomes" id="UP000000600">
    <property type="component" value="Unassembled WGS sequence"/>
</dbReference>
<evidence type="ECO:0000256" key="1">
    <source>
        <dbReference type="SAM" id="MobiDB-lite"/>
    </source>
</evidence>